<keyword evidence="1" id="KW-0732">Signal</keyword>
<dbReference type="RefSeq" id="WP_382387704.1">
    <property type="nucleotide sequence ID" value="NZ_JBHLWI010000029.1"/>
</dbReference>
<evidence type="ECO:0000313" key="3">
    <source>
        <dbReference type="Proteomes" id="UP001589797"/>
    </source>
</evidence>
<keyword evidence="3" id="KW-1185">Reference proteome</keyword>
<comment type="caution">
    <text evidence="2">The sequence shown here is derived from an EMBL/GenBank/DDBJ whole genome shotgun (WGS) entry which is preliminary data.</text>
</comment>
<proteinExistence type="predicted"/>
<reference evidence="2 3" key="1">
    <citation type="submission" date="2024-09" db="EMBL/GenBank/DDBJ databases">
        <authorList>
            <person name="Sun Q."/>
            <person name="Mori K."/>
        </authorList>
    </citation>
    <scope>NUCLEOTIDE SEQUENCE [LARGE SCALE GENOMIC DNA]</scope>
    <source>
        <strain evidence="2 3">CCM 7650</strain>
    </source>
</reference>
<dbReference type="Proteomes" id="UP001589797">
    <property type="component" value="Unassembled WGS sequence"/>
</dbReference>
<gene>
    <name evidence="2" type="ORF">ACFFIP_11095</name>
</gene>
<protein>
    <recommendedName>
        <fullName evidence="4">Outer membrane protein beta-barrel domain-containing protein</fullName>
    </recommendedName>
</protein>
<dbReference type="EMBL" id="JBHLWI010000029">
    <property type="protein sequence ID" value="MFC0263231.1"/>
    <property type="molecule type" value="Genomic_DNA"/>
</dbReference>
<evidence type="ECO:0008006" key="4">
    <source>
        <dbReference type="Google" id="ProtNLM"/>
    </source>
</evidence>
<name>A0ABV6FTM5_9BACT</name>
<feature type="signal peptide" evidence="1">
    <location>
        <begin position="1"/>
        <end position="21"/>
    </location>
</feature>
<evidence type="ECO:0000313" key="2">
    <source>
        <dbReference type="EMBL" id="MFC0263231.1"/>
    </source>
</evidence>
<evidence type="ECO:0000256" key="1">
    <source>
        <dbReference type="SAM" id="SignalP"/>
    </source>
</evidence>
<accession>A0ABV6FTM5</accession>
<feature type="chain" id="PRO_5046790773" description="Outer membrane protein beta-barrel domain-containing protein" evidence="1">
    <location>
        <begin position="22"/>
        <end position="275"/>
    </location>
</feature>
<organism evidence="2 3">
    <name type="scientific">Fontibacter flavus</name>
    <dbReference type="NCBI Taxonomy" id="654838"/>
    <lineage>
        <taxon>Bacteria</taxon>
        <taxon>Pseudomonadati</taxon>
        <taxon>Bacteroidota</taxon>
        <taxon>Cytophagia</taxon>
        <taxon>Cytophagales</taxon>
        <taxon>Cyclobacteriaceae</taxon>
        <taxon>Fontibacter</taxon>
    </lineage>
</organism>
<sequence>MENLILLCTVMLCLGISLSFAQGDESLRHGAEASLGLVRGVNKLHDWQASPMQYFTNYNGLTGDYKRITKKNLWYFGFEAGLGDMLAPELGKRQFRIDEGDETFYLVPTLYKGELFAQFLRKISDQAVKSSYVGFKIQDSFFYADGLAMNIWTMNLLEVAAKYAYVRNFGKRHQVEGNISLPIIASIARMPFSNVVSQPDKSQSRAFLAGAEWGFLGRYVHPEIGLNYQYQISKRNSIRFNYQYQWLSYDKPRSIRMSDHQIGLAYVYQFQFSKW</sequence>